<evidence type="ECO:0000313" key="1">
    <source>
        <dbReference type="EMBL" id="QNU66432.1"/>
    </source>
</evidence>
<dbReference type="RefSeq" id="WP_137699186.1">
    <property type="nucleotide sequence ID" value="NZ_CP061336.1"/>
</dbReference>
<keyword evidence="2" id="KW-1185">Reference proteome</keyword>
<dbReference type="AlphaFoldDB" id="A0A4U7J8F6"/>
<accession>A0A4U7J8F6</accession>
<dbReference type="KEGG" id="rher:EHE19_016435"/>
<gene>
    <name evidence="1" type="ORF">EHE19_016435</name>
</gene>
<protein>
    <submittedName>
        <fullName evidence="1">Uncharacterized protein</fullName>
    </submittedName>
</protein>
<evidence type="ECO:0000313" key="2">
    <source>
        <dbReference type="Proteomes" id="UP000306409"/>
    </source>
</evidence>
<dbReference type="Proteomes" id="UP000306409">
    <property type="component" value="Chromosome"/>
</dbReference>
<dbReference type="EMBL" id="CP061336">
    <property type="protein sequence ID" value="QNU66432.1"/>
    <property type="molecule type" value="Genomic_DNA"/>
</dbReference>
<organism evidence="1 2">
    <name type="scientific">Ruminiclostridium herbifermentans</name>
    <dbReference type="NCBI Taxonomy" id="2488810"/>
    <lineage>
        <taxon>Bacteria</taxon>
        <taxon>Bacillati</taxon>
        <taxon>Bacillota</taxon>
        <taxon>Clostridia</taxon>
        <taxon>Eubacteriales</taxon>
        <taxon>Oscillospiraceae</taxon>
        <taxon>Ruminiclostridium</taxon>
    </lineage>
</organism>
<sequence>MEKVELVNEIFKKRINIDFEENKELQREKLLGNKIGCPVRELVLILYDLEQCFGAERWRDSIINNRFDTYENIIATLNT</sequence>
<name>A0A4U7J8F6_9FIRM</name>
<reference evidence="1 2" key="1">
    <citation type="submission" date="2020-09" db="EMBL/GenBank/DDBJ databases">
        <title>Characterization and genome sequencing of Ruminiclostridium sp. nov. MA18.</title>
        <authorList>
            <person name="Rettenmaier R."/>
            <person name="Kowollik M.-L."/>
            <person name="Liebl W."/>
            <person name="Zverlov V."/>
        </authorList>
    </citation>
    <scope>NUCLEOTIDE SEQUENCE [LARGE SCALE GENOMIC DNA]</scope>
    <source>
        <strain evidence="1 2">MA18</strain>
    </source>
</reference>
<proteinExistence type="predicted"/>